<gene>
    <name evidence="1" type="ORF">CEXT_261281</name>
</gene>
<dbReference type="AlphaFoldDB" id="A0AAV4U0D6"/>
<keyword evidence="2" id="KW-1185">Reference proteome</keyword>
<proteinExistence type="predicted"/>
<accession>A0AAV4U0D6</accession>
<dbReference type="Proteomes" id="UP001054945">
    <property type="component" value="Unassembled WGS sequence"/>
</dbReference>
<evidence type="ECO:0000313" key="1">
    <source>
        <dbReference type="EMBL" id="GIY51231.1"/>
    </source>
</evidence>
<comment type="caution">
    <text evidence="1">The sequence shown here is derived from an EMBL/GenBank/DDBJ whole genome shotgun (WGS) entry which is preliminary data.</text>
</comment>
<evidence type="ECO:0000313" key="2">
    <source>
        <dbReference type="Proteomes" id="UP001054945"/>
    </source>
</evidence>
<dbReference type="EMBL" id="BPLR01012085">
    <property type="protein sequence ID" value="GIY51231.1"/>
    <property type="molecule type" value="Genomic_DNA"/>
</dbReference>
<protein>
    <submittedName>
        <fullName evidence="1">Uncharacterized protein</fullName>
    </submittedName>
</protein>
<sequence>MEEVFVHKNCSSILKLLTCRNKMGRNYPIQWINLALRVSEAIMVSITVHNMNSTVSKAVWTSCWLDTKNVTLAMKCAPKTINENNG</sequence>
<reference evidence="1 2" key="1">
    <citation type="submission" date="2021-06" db="EMBL/GenBank/DDBJ databases">
        <title>Caerostris extrusa draft genome.</title>
        <authorList>
            <person name="Kono N."/>
            <person name="Arakawa K."/>
        </authorList>
    </citation>
    <scope>NUCLEOTIDE SEQUENCE [LARGE SCALE GENOMIC DNA]</scope>
</reference>
<organism evidence="1 2">
    <name type="scientific">Caerostris extrusa</name>
    <name type="common">Bark spider</name>
    <name type="synonym">Caerostris bankana</name>
    <dbReference type="NCBI Taxonomy" id="172846"/>
    <lineage>
        <taxon>Eukaryota</taxon>
        <taxon>Metazoa</taxon>
        <taxon>Ecdysozoa</taxon>
        <taxon>Arthropoda</taxon>
        <taxon>Chelicerata</taxon>
        <taxon>Arachnida</taxon>
        <taxon>Araneae</taxon>
        <taxon>Araneomorphae</taxon>
        <taxon>Entelegynae</taxon>
        <taxon>Araneoidea</taxon>
        <taxon>Araneidae</taxon>
        <taxon>Caerostris</taxon>
    </lineage>
</organism>
<name>A0AAV4U0D6_CAEEX</name>